<dbReference type="Proteomes" id="UP000251692">
    <property type="component" value="Unassembled WGS sequence"/>
</dbReference>
<dbReference type="InterPro" id="IPR016909">
    <property type="entry name" value="rRNA_lsu_MeTfrase_F"/>
</dbReference>
<evidence type="ECO:0000256" key="1">
    <source>
        <dbReference type="ARBA" id="ARBA00022490"/>
    </source>
</evidence>
<dbReference type="InterPro" id="IPR010286">
    <property type="entry name" value="METTL16/RlmF"/>
</dbReference>
<comment type="catalytic activity">
    <reaction evidence="6">
        <text>adenosine(1618) in 23S rRNA + S-adenosyl-L-methionine = N(6)-methyladenosine(1618) in 23S rRNA + S-adenosyl-L-homocysteine + H(+)</text>
        <dbReference type="Rhea" id="RHEA:16497"/>
        <dbReference type="Rhea" id="RHEA-COMP:10229"/>
        <dbReference type="Rhea" id="RHEA-COMP:10231"/>
        <dbReference type="ChEBI" id="CHEBI:15378"/>
        <dbReference type="ChEBI" id="CHEBI:57856"/>
        <dbReference type="ChEBI" id="CHEBI:59789"/>
        <dbReference type="ChEBI" id="CHEBI:74411"/>
        <dbReference type="ChEBI" id="CHEBI:74449"/>
        <dbReference type="EC" id="2.1.1.181"/>
    </reaction>
</comment>
<evidence type="ECO:0000256" key="5">
    <source>
        <dbReference type="ARBA" id="ARBA00022691"/>
    </source>
</evidence>
<dbReference type="PANTHER" id="PTHR13393:SF0">
    <property type="entry name" value="RNA N6-ADENOSINE-METHYLTRANSFERASE METTL16"/>
    <property type="match status" value="1"/>
</dbReference>
<dbReference type="HAMAP" id="MF_01848">
    <property type="entry name" value="23SrRNA_methyltr_F"/>
    <property type="match status" value="1"/>
</dbReference>
<dbReference type="GO" id="GO:0005737">
    <property type="term" value="C:cytoplasm"/>
    <property type="evidence" value="ECO:0007669"/>
    <property type="project" value="UniProtKB-SubCell"/>
</dbReference>
<dbReference type="GO" id="GO:0070475">
    <property type="term" value="P:rRNA base methylation"/>
    <property type="evidence" value="ECO:0007669"/>
    <property type="project" value="TreeGrafter"/>
</dbReference>
<keyword evidence="1 6" id="KW-0963">Cytoplasm</keyword>
<feature type="region of interest" description="Disordered" evidence="7">
    <location>
        <begin position="1"/>
        <end position="20"/>
    </location>
</feature>
<organism evidence="8 9">
    <name type="scientific">Pontibacter arcticus</name>
    <dbReference type="NCBI Taxonomy" id="2080288"/>
    <lineage>
        <taxon>Bacteria</taxon>
        <taxon>Pseudomonadati</taxon>
        <taxon>Bacteroidota</taxon>
        <taxon>Cytophagia</taxon>
        <taxon>Cytophagales</taxon>
        <taxon>Hymenobacteraceae</taxon>
        <taxon>Pontibacter</taxon>
    </lineage>
</organism>
<evidence type="ECO:0000256" key="4">
    <source>
        <dbReference type="ARBA" id="ARBA00022679"/>
    </source>
</evidence>
<dbReference type="PANTHER" id="PTHR13393">
    <property type="entry name" value="SAM-DEPENDENT METHYLTRANSFERASE"/>
    <property type="match status" value="1"/>
</dbReference>
<evidence type="ECO:0000256" key="7">
    <source>
        <dbReference type="SAM" id="MobiDB-lite"/>
    </source>
</evidence>
<dbReference type="EC" id="2.1.1.181" evidence="6"/>
<evidence type="ECO:0000256" key="3">
    <source>
        <dbReference type="ARBA" id="ARBA00022603"/>
    </source>
</evidence>
<comment type="function">
    <text evidence="6">Specifically methylates the adenine in position 1618 of 23S rRNA.</text>
</comment>
<dbReference type="RefSeq" id="WP_112304554.1">
    <property type="nucleotide sequence ID" value="NZ_QMDV01000001.1"/>
</dbReference>
<dbReference type="AlphaFoldDB" id="A0A364RJ18"/>
<dbReference type="NCBIfam" id="NF008725">
    <property type="entry name" value="PRK11727.1"/>
    <property type="match status" value="1"/>
</dbReference>
<comment type="subcellular location">
    <subcellularLocation>
        <location evidence="6">Cytoplasm</location>
    </subcellularLocation>
</comment>
<protein>
    <recommendedName>
        <fullName evidence="6">Ribosomal RNA large subunit methyltransferase F</fullName>
        <ecNumber evidence="6">2.1.1.181</ecNumber>
    </recommendedName>
    <alternativeName>
        <fullName evidence="6">23S rRNA mA1618 methyltransferase</fullName>
    </alternativeName>
    <alternativeName>
        <fullName evidence="6">rRNA adenine N-6-methyltransferase</fullName>
    </alternativeName>
</protein>
<keyword evidence="3 6" id="KW-0489">Methyltransferase</keyword>
<evidence type="ECO:0000256" key="2">
    <source>
        <dbReference type="ARBA" id="ARBA00022552"/>
    </source>
</evidence>
<dbReference type="Pfam" id="PF05971">
    <property type="entry name" value="Methyltransf_10"/>
    <property type="match status" value="1"/>
</dbReference>
<comment type="caution">
    <text evidence="8">The sequence shown here is derived from an EMBL/GenBank/DDBJ whole genome shotgun (WGS) entry which is preliminary data.</text>
</comment>
<evidence type="ECO:0000313" key="9">
    <source>
        <dbReference type="Proteomes" id="UP000251692"/>
    </source>
</evidence>
<evidence type="ECO:0000256" key="6">
    <source>
        <dbReference type="HAMAP-Rule" id="MF_01848"/>
    </source>
</evidence>
<gene>
    <name evidence="6" type="primary">rlmF</name>
    <name evidence="8" type="ORF">DP923_04320</name>
</gene>
<sequence>MPQKKKTHPKEKTTLHPRSSHRERYDFNTLIASCPELKPFVKLNEYDDTTVDFFDPRVVKTLNKALLTHFYDIKHWDIPQGYLTPPIPGRADYVHYAADLLAASNNGKIPVSNKVKCLDVGVGASCIYPIIGNKVYGWSFVGADIDPVSVASSNQIATANPSLKGNVELRLQPNQKNIFQGIIQKDEFFDLTLCNPPFHTSLAEAQAGTIRKLKNLQQKPTTKPTLNFGGQKAELWCEGGERKFIENMISESRQFSTSCFWFTTLVSKEANLKPILYTLKQAGATAVETIPMGQGNKISRIVAWTFLTKEQQQKWAALKWK</sequence>
<accession>A0A364RJ18</accession>
<dbReference type="SUPFAM" id="SSF53335">
    <property type="entry name" value="S-adenosyl-L-methionine-dependent methyltransferases"/>
    <property type="match status" value="1"/>
</dbReference>
<dbReference type="InterPro" id="IPR029063">
    <property type="entry name" value="SAM-dependent_MTases_sf"/>
</dbReference>
<name>A0A364RJ18_9BACT</name>
<dbReference type="GO" id="GO:0052907">
    <property type="term" value="F:23S rRNA (adenine(1618)-N(6))-methyltransferase activity"/>
    <property type="evidence" value="ECO:0007669"/>
    <property type="project" value="UniProtKB-EC"/>
</dbReference>
<dbReference type="CDD" id="cd02440">
    <property type="entry name" value="AdoMet_MTases"/>
    <property type="match status" value="1"/>
</dbReference>
<dbReference type="EMBL" id="QMDV01000001">
    <property type="protein sequence ID" value="RAU84273.1"/>
    <property type="molecule type" value="Genomic_DNA"/>
</dbReference>
<dbReference type="OrthoDB" id="1115728at2"/>
<proteinExistence type="inferred from homology"/>
<reference evidence="8 9" key="1">
    <citation type="submission" date="2018-06" db="EMBL/GenBank/DDBJ databases">
        <authorList>
            <person name="Liu Z.-W."/>
        </authorList>
    </citation>
    <scope>NUCLEOTIDE SEQUENCE [LARGE SCALE GENOMIC DNA]</scope>
    <source>
        <strain evidence="8 9">2b14</strain>
    </source>
</reference>
<keyword evidence="9" id="KW-1185">Reference proteome</keyword>
<feature type="compositionally biased region" description="Basic and acidic residues" evidence="7">
    <location>
        <begin position="10"/>
        <end position="20"/>
    </location>
</feature>
<dbReference type="Gene3D" id="3.40.50.150">
    <property type="entry name" value="Vaccinia Virus protein VP39"/>
    <property type="match status" value="1"/>
</dbReference>
<comment type="similarity">
    <text evidence="6">Belongs to the methyltransferase superfamily. METTL16/RlmF family.</text>
</comment>
<keyword evidence="2 6" id="KW-0698">rRNA processing</keyword>
<evidence type="ECO:0000313" key="8">
    <source>
        <dbReference type="EMBL" id="RAU84273.1"/>
    </source>
</evidence>
<reference evidence="8 9" key="2">
    <citation type="submission" date="2018-07" db="EMBL/GenBank/DDBJ databases">
        <title>Pontibacter sp. 2b14 genomic sequence and assembly.</title>
        <authorList>
            <person name="Du Z.-J."/>
        </authorList>
    </citation>
    <scope>NUCLEOTIDE SEQUENCE [LARGE SCALE GENOMIC DNA]</scope>
    <source>
        <strain evidence="8 9">2b14</strain>
    </source>
</reference>
<dbReference type="PIRSF" id="PIRSF029038">
    <property type="entry name" value="Mtase_YbiN_prd"/>
    <property type="match status" value="1"/>
</dbReference>
<keyword evidence="4 6" id="KW-0808">Transferase</keyword>
<keyword evidence="5 6" id="KW-0949">S-adenosyl-L-methionine</keyword>